<feature type="domain" description="Alpha-D-phosphohexomutase alpha/beta/alpha" evidence="11">
    <location>
        <begin position="377"/>
        <end position="486"/>
    </location>
</feature>
<dbReference type="GO" id="GO:0016853">
    <property type="term" value="F:isomerase activity"/>
    <property type="evidence" value="ECO:0007669"/>
    <property type="project" value="UniProtKB-KW"/>
</dbReference>
<gene>
    <name evidence="12" type="ORF">QRT05_05820</name>
</gene>
<feature type="domain" description="Alpha-D-phosphohexomutase alpha/beta/alpha" evidence="9">
    <location>
        <begin position="81"/>
        <end position="200"/>
    </location>
</feature>
<sequence>MDDARSTQITWSELKEQVRTWVADDPDRDTADELRELLEQADRQPDGLREGAEPDPTQRQVIDTARRAREELADRFTGLLQFGTAGLRGRLGGGPHRMNRAVVIRAAAGIADYLLGELDGVTPSPRVVVGYDARHKSTDFALDTAAVLTAVGIDVHLMPSALPTPVLAFAVRHLEADAGIMVTASHNPPQDNGYKVYLGGRVVTDAGQGSQIVAPVDAAIAHEIARVPSVASVPRAQSGWSVLDASIVDAYVAHTVSLADPAQRAAAADVRIVLTPLHGVGGEVAQRVLAEAGFTDVLVVPEQAEPDGDFPSVAFPNPEEPGAIDLAIGLASDEGADLVLALDPDADRCAVAVQDRRARSYRGPDTAAAEGWRMLHGDETGALLGATVAARIGADPGPVDPTATFASSIVSSRQLARIAASAGVRHAQTLTGFKWISRVEGLVFGYEEALGYCVDPLHVRDKDGISAALLVAGLAARVKAAGRTLVDELDDLARAHGLHLSDQVSARFTDLGAIGATVDRLRTAPPTTLAGSRVTSVVDLAAGTDDDRGGLPPTDGLRLLTADDTRVVVRPSGTEPKVKVYLEVIEPVRPDADDEAVGAARHGARARLDAVAADMRAALGLEPARA</sequence>
<keyword evidence="3" id="KW-0597">Phosphoprotein</keyword>
<keyword evidence="13" id="KW-1185">Reference proteome</keyword>
<evidence type="ECO:0000256" key="3">
    <source>
        <dbReference type="ARBA" id="ARBA00022553"/>
    </source>
</evidence>
<comment type="cofactor">
    <cofactor evidence="1">
        <name>Mg(2+)</name>
        <dbReference type="ChEBI" id="CHEBI:18420"/>
    </cofactor>
</comment>
<dbReference type="Pfam" id="PF02878">
    <property type="entry name" value="PGM_PMM_I"/>
    <property type="match status" value="1"/>
</dbReference>
<dbReference type="InterPro" id="IPR005845">
    <property type="entry name" value="A-D-PHexomutase_a/b/a-II"/>
</dbReference>
<dbReference type="InterPro" id="IPR005843">
    <property type="entry name" value="A-D-PHexomutase_C"/>
</dbReference>
<dbReference type="InterPro" id="IPR005841">
    <property type="entry name" value="Alpha-D-phosphohexomutase_SF"/>
</dbReference>
<dbReference type="PRINTS" id="PR00509">
    <property type="entry name" value="PGMPMM"/>
</dbReference>
<evidence type="ECO:0000256" key="2">
    <source>
        <dbReference type="ARBA" id="ARBA00010231"/>
    </source>
</evidence>
<evidence type="ECO:0000256" key="5">
    <source>
        <dbReference type="ARBA" id="ARBA00022842"/>
    </source>
</evidence>
<name>A0ABT7S5F2_9CELL</name>
<dbReference type="Proteomes" id="UP001321453">
    <property type="component" value="Unassembled WGS sequence"/>
</dbReference>
<organism evidence="12 13">
    <name type="scientific">Cellulomonas edaphi</name>
    <dbReference type="NCBI Taxonomy" id="3053468"/>
    <lineage>
        <taxon>Bacteria</taxon>
        <taxon>Bacillati</taxon>
        <taxon>Actinomycetota</taxon>
        <taxon>Actinomycetes</taxon>
        <taxon>Micrococcales</taxon>
        <taxon>Cellulomonadaceae</taxon>
        <taxon>Cellulomonas</taxon>
    </lineage>
</organism>
<keyword evidence="4" id="KW-0479">Metal-binding</keyword>
<evidence type="ECO:0000256" key="1">
    <source>
        <dbReference type="ARBA" id="ARBA00001946"/>
    </source>
</evidence>
<dbReference type="PROSITE" id="PS00710">
    <property type="entry name" value="PGM_PMM"/>
    <property type="match status" value="1"/>
</dbReference>
<protein>
    <submittedName>
        <fullName evidence="12">Phospho-sugar mutase</fullName>
        <ecNumber evidence="12">5.4.2.-</ecNumber>
    </submittedName>
</protein>
<dbReference type="InterPro" id="IPR036900">
    <property type="entry name" value="A-D-PHexomutase_C_sf"/>
</dbReference>
<evidence type="ECO:0000256" key="7">
    <source>
        <dbReference type="SAM" id="MobiDB-lite"/>
    </source>
</evidence>
<dbReference type="Pfam" id="PF02880">
    <property type="entry name" value="PGM_PMM_III"/>
    <property type="match status" value="1"/>
</dbReference>
<feature type="compositionally biased region" description="Basic and acidic residues" evidence="7">
    <location>
        <begin position="37"/>
        <end position="52"/>
    </location>
</feature>
<dbReference type="SUPFAM" id="SSF53738">
    <property type="entry name" value="Phosphoglucomutase, first 3 domains"/>
    <property type="match status" value="3"/>
</dbReference>
<dbReference type="InterPro" id="IPR016055">
    <property type="entry name" value="A-D-PHexomutase_a/b/a-I/II/III"/>
</dbReference>
<dbReference type="InterPro" id="IPR005846">
    <property type="entry name" value="A-D-PHexomutase_a/b/a-III"/>
</dbReference>
<keyword evidence="5" id="KW-0460">Magnesium</keyword>
<dbReference type="Gene3D" id="3.30.310.50">
    <property type="entry name" value="Alpha-D-phosphohexomutase, C-terminal domain"/>
    <property type="match status" value="1"/>
</dbReference>
<evidence type="ECO:0000259" key="11">
    <source>
        <dbReference type="Pfam" id="PF02880"/>
    </source>
</evidence>
<evidence type="ECO:0000256" key="6">
    <source>
        <dbReference type="ARBA" id="ARBA00023235"/>
    </source>
</evidence>
<dbReference type="EC" id="5.4.2.-" evidence="12"/>
<dbReference type="PANTHER" id="PTHR45745">
    <property type="entry name" value="PHOSPHOMANNOMUTASE 45A"/>
    <property type="match status" value="1"/>
</dbReference>
<accession>A0ABT7S5F2</accession>
<dbReference type="Pfam" id="PF02879">
    <property type="entry name" value="PGM_PMM_II"/>
    <property type="match status" value="1"/>
</dbReference>
<evidence type="ECO:0000313" key="12">
    <source>
        <dbReference type="EMBL" id="MDM7830843.1"/>
    </source>
</evidence>
<feature type="region of interest" description="Disordered" evidence="7">
    <location>
        <begin position="37"/>
        <end position="61"/>
    </location>
</feature>
<dbReference type="Pfam" id="PF00408">
    <property type="entry name" value="PGM_PMM_IV"/>
    <property type="match status" value="1"/>
</dbReference>
<dbReference type="InterPro" id="IPR016066">
    <property type="entry name" value="A-D-PHexomutase_CS"/>
</dbReference>
<keyword evidence="6 12" id="KW-0413">Isomerase</keyword>
<reference evidence="12 13" key="1">
    <citation type="submission" date="2023-06" db="EMBL/GenBank/DDBJ databases">
        <title>Cellulomonas sp. MW9 Whole genome sequence.</title>
        <authorList>
            <person name="Park S."/>
        </authorList>
    </citation>
    <scope>NUCLEOTIDE SEQUENCE [LARGE SCALE GENOMIC DNA]</scope>
    <source>
        <strain evidence="12 13">MW9</strain>
    </source>
</reference>
<comment type="caution">
    <text evidence="12">The sequence shown here is derived from an EMBL/GenBank/DDBJ whole genome shotgun (WGS) entry which is preliminary data.</text>
</comment>
<dbReference type="SUPFAM" id="SSF55957">
    <property type="entry name" value="Phosphoglucomutase, C-terminal domain"/>
    <property type="match status" value="1"/>
</dbReference>
<comment type="similarity">
    <text evidence="2">Belongs to the phosphohexose mutase family.</text>
</comment>
<dbReference type="PANTHER" id="PTHR45745:SF1">
    <property type="entry name" value="PHOSPHOGLUCOMUTASE 2B-RELATED"/>
    <property type="match status" value="1"/>
</dbReference>
<evidence type="ECO:0000259" key="9">
    <source>
        <dbReference type="Pfam" id="PF02878"/>
    </source>
</evidence>
<proteinExistence type="inferred from homology"/>
<dbReference type="Gene3D" id="3.40.120.10">
    <property type="entry name" value="Alpha-D-Glucose-1,6-Bisphosphate, subunit A, domain 3"/>
    <property type="match status" value="3"/>
</dbReference>
<dbReference type="EMBL" id="JAUCGR010000001">
    <property type="protein sequence ID" value="MDM7830843.1"/>
    <property type="molecule type" value="Genomic_DNA"/>
</dbReference>
<dbReference type="CDD" id="cd05799">
    <property type="entry name" value="PGM2"/>
    <property type="match status" value="1"/>
</dbReference>
<dbReference type="InterPro" id="IPR005844">
    <property type="entry name" value="A-D-PHexomutase_a/b/a-I"/>
</dbReference>
<feature type="domain" description="Alpha-D-phosphohexomutase C-terminal" evidence="8">
    <location>
        <begin position="555"/>
        <end position="584"/>
    </location>
</feature>
<dbReference type="RefSeq" id="WP_289445998.1">
    <property type="nucleotide sequence ID" value="NZ_JAUCGR010000001.1"/>
</dbReference>
<evidence type="ECO:0000259" key="10">
    <source>
        <dbReference type="Pfam" id="PF02879"/>
    </source>
</evidence>
<evidence type="ECO:0000313" key="13">
    <source>
        <dbReference type="Proteomes" id="UP001321453"/>
    </source>
</evidence>
<evidence type="ECO:0000256" key="4">
    <source>
        <dbReference type="ARBA" id="ARBA00022723"/>
    </source>
</evidence>
<feature type="domain" description="Alpha-D-phosphohexomutase alpha/beta/alpha" evidence="10">
    <location>
        <begin position="249"/>
        <end position="352"/>
    </location>
</feature>
<evidence type="ECO:0000259" key="8">
    <source>
        <dbReference type="Pfam" id="PF00408"/>
    </source>
</evidence>